<dbReference type="InterPro" id="IPR012338">
    <property type="entry name" value="Beta-lactam/transpept-like"/>
</dbReference>
<evidence type="ECO:0000313" key="12">
    <source>
        <dbReference type="EMBL" id="GIO30105.1"/>
    </source>
</evidence>
<dbReference type="PANTHER" id="PTHR21581:SF11">
    <property type="entry name" value="D-ALANYL-D-ALANINE CARBOXYPEPTIDASE DACA"/>
    <property type="match status" value="1"/>
</dbReference>
<evidence type="ECO:0000256" key="9">
    <source>
        <dbReference type="RuleBase" id="RU004016"/>
    </source>
</evidence>
<evidence type="ECO:0000256" key="6">
    <source>
        <dbReference type="ARBA" id="ARBA00023316"/>
    </source>
</evidence>
<evidence type="ECO:0000256" key="3">
    <source>
        <dbReference type="ARBA" id="ARBA00022801"/>
    </source>
</evidence>
<protein>
    <submittedName>
        <fullName evidence="12">D-alanyl-D-alanine carboxypeptidase</fullName>
    </submittedName>
</protein>
<feature type="active site" description="Proton acceptor" evidence="7">
    <location>
        <position position="67"/>
    </location>
</feature>
<evidence type="ECO:0000256" key="4">
    <source>
        <dbReference type="ARBA" id="ARBA00022960"/>
    </source>
</evidence>
<accession>A0A919XFP0</accession>
<keyword evidence="12" id="KW-0645">Protease</keyword>
<keyword evidence="4" id="KW-0133">Cell shape</keyword>
<dbReference type="InterPro" id="IPR018044">
    <property type="entry name" value="Peptidase_S11"/>
</dbReference>
<dbReference type="PANTHER" id="PTHR21581">
    <property type="entry name" value="D-ALANYL-D-ALANINE CARBOXYPEPTIDASE"/>
    <property type="match status" value="1"/>
</dbReference>
<feature type="chain" id="PRO_5039239630" evidence="10">
    <location>
        <begin position="26"/>
        <end position="311"/>
    </location>
</feature>
<dbReference type="AlphaFoldDB" id="A0A919XFP0"/>
<dbReference type="GO" id="GO:0071555">
    <property type="term" value="P:cell wall organization"/>
    <property type="evidence" value="ECO:0007669"/>
    <property type="project" value="UniProtKB-KW"/>
</dbReference>
<dbReference type="Pfam" id="PF00768">
    <property type="entry name" value="Peptidase_S11"/>
    <property type="match status" value="1"/>
</dbReference>
<dbReference type="GO" id="GO:0006508">
    <property type="term" value="P:proteolysis"/>
    <property type="evidence" value="ECO:0007669"/>
    <property type="project" value="InterPro"/>
</dbReference>
<evidence type="ECO:0000256" key="5">
    <source>
        <dbReference type="ARBA" id="ARBA00022984"/>
    </source>
</evidence>
<keyword evidence="12" id="KW-0121">Carboxypeptidase</keyword>
<keyword evidence="2 10" id="KW-0732">Signal</keyword>
<keyword evidence="5" id="KW-0573">Peptidoglycan synthesis</keyword>
<gene>
    <name evidence="12" type="primary">dacA_1</name>
    <name evidence="12" type="ORF">J2TS6_12460</name>
</gene>
<keyword evidence="13" id="KW-1185">Reference proteome</keyword>
<feature type="binding site" evidence="8">
    <location>
        <position position="248"/>
    </location>
    <ligand>
        <name>substrate</name>
    </ligand>
</feature>
<evidence type="ECO:0000256" key="1">
    <source>
        <dbReference type="ARBA" id="ARBA00007164"/>
    </source>
</evidence>
<dbReference type="PRINTS" id="PR00725">
    <property type="entry name" value="DADACBPTASE1"/>
</dbReference>
<feature type="active site" evidence="7">
    <location>
        <position position="127"/>
    </location>
</feature>
<dbReference type="RefSeq" id="WP_212957618.1">
    <property type="nucleotide sequence ID" value="NZ_BORQ01000001.1"/>
</dbReference>
<comment type="similarity">
    <text evidence="1 9">Belongs to the peptidase S11 family.</text>
</comment>
<feature type="domain" description="Peptidase S11 D-alanyl-D-alanine carboxypeptidase A N-terminal" evidence="11">
    <location>
        <begin position="37"/>
        <end position="278"/>
    </location>
</feature>
<evidence type="ECO:0000313" key="13">
    <source>
        <dbReference type="Proteomes" id="UP000679779"/>
    </source>
</evidence>
<sequence length="311" mass="34360">MKVIRRKKRKRHLVALALLFLAALAVSTLSIRFPTFKIDASAAMLMDVKTGKVYYEHNASSALPPASMSKMMTELLVLKNVKEGRYSWDEPVTASKYAANVTGSEIGLRPGETLTLRTMFEAMAIHSANDAAIALAEHIGGSEREFVKQMNDMAREIGLSRQTVFANATGLSSHDLQPFISASSDRETVMTAKDLALLTRYLIHAYPEILDVTAKTELRIPEKRLTLHTTNAMLPGEAFGYSGNDGFKTGFTQRAGYCFTGTAQRDGRRFIAVVMGAPDARTRFEDAAKMFNYAFKDSGVPAVARWFVLKE</sequence>
<keyword evidence="3" id="KW-0378">Hydrolase</keyword>
<dbReference type="GO" id="GO:0009002">
    <property type="term" value="F:serine-type D-Ala-D-Ala carboxypeptidase activity"/>
    <property type="evidence" value="ECO:0007669"/>
    <property type="project" value="InterPro"/>
</dbReference>
<keyword evidence="6" id="KW-0961">Cell wall biogenesis/degradation</keyword>
<evidence type="ECO:0000256" key="7">
    <source>
        <dbReference type="PIRSR" id="PIRSR618044-1"/>
    </source>
</evidence>
<evidence type="ECO:0000256" key="2">
    <source>
        <dbReference type="ARBA" id="ARBA00022729"/>
    </source>
</evidence>
<feature type="active site" description="Proton acceptor" evidence="7">
    <location>
        <position position="70"/>
    </location>
</feature>
<dbReference type="InterPro" id="IPR001967">
    <property type="entry name" value="Peptidase_S11_N"/>
</dbReference>
<name>A0A919XFP0_9BACL</name>
<organism evidence="12 13">
    <name type="scientific">Paenibacillus albilobatus</name>
    <dbReference type="NCBI Taxonomy" id="2716884"/>
    <lineage>
        <taxon>Bacteria</taxon>
        <taxon>Bacillati</taxon>
        <taxon>Bacillota</taxon>
        <taxon>Bacilli</taxon>
        <taxon>Bacillales</taxon>
        <taxon>Paenibacillaceae</taxon>
        <taxon>Paenibacillus</taxon>
    </lineage>
</organism>
<evidence type="ECO:0000259" key="11">
    <source>
        <dbReference type="Pfam" id="PF00768"/>
    </source>
</evidence>
<dbReference type="EMBL" id="BORQ01000001">
    <property type="protein sequence ID" value="GIO30105.1"/>
    <property type="molecule type" value="Genomic_DNA"/>
</dbReference>
<dbReference type="Gene3D" id="3.40.710.10">
    <property type="entry name" value="DD-peptidase/beta-lactamase superfamily"/>
    <property type="match status" value="1"/>
</dbReference>
<proteinExistence type="inferred from homology"/>
<feature type="signal peptide" evidence="10">
    <location>
        <begin position="1"/>
        <end position="25"/>
    </location>
</feature>
<evidence type="ECO:0000256" key="10">
    <source>
        <dbReference type="SAM" id="SignalP"/>
    </source>
</evidence>
<evidence type="ECO:0000256" key="8">
    <source>
        <dbReference type="PIRSR" id="PIRSR618044-2"/>
    </source>
</evidence>
<comment type="caution">
    <text evidence="12">The sequence shown here is derived from an EMBL/GenBank/DDBJ whole genome shotgun (WGS) entry which is preliminary data.</text>
</comment>
<dbReference type="GO" id="GO:0008360">
    <property type="term" value="P:regulation of cell shape"/>
    <property type="evidence" value="ECO:0007669"/>
    <property type="project" value="UniProtKB-KW"/>
</dbReference>
<dbReference type="GO" id="GO:0009252">
    <property type="term" value="P:peptidoglycan biosynthetic process"/>
    <property type="evidence" value="ECO:0007669"/>
    <property type="project" value="UniProtKB-KW"/>
</dbReference>
<reference evidence="12" key="1">
    <citation type="submission" date="2021-03" db="EMBL/GenBank/DDBJ databases">
        <title>Antimicrobial resistance genes in bacteria isolated from Japanese honey, and their potential for conferring macrolide and lincosamide resistance in the American foulbrood pathogen Paenibacillus larvae.</title>
        <authorList>
            <person name="Okamoto M."/>
            <person name="Kumagai M."/>
            <person name="Kanamori H."/>
            <person name="Takamatsu D."/>
        </authorList>
    </citation>
    <scope>NUCLEOTIDE SEQUENCE</scope>
    <source>
        <strain evidence="12">J2TS6</strain>
    </source>
</reference>
<dbReference type="SUPFAM" id="SSF56601">
    <property type="entry name" value="beta-lactamase/transpeptidase-like"/>
    <property type="match status" value="1"/>
</dbReference>
<dbReference type="Proteomes" id="UP000679779">
    <property type="component" value="Unassembled WGS sequence"/>
</dbReference>